<dbReference type="Gene3D" id="2.102.10.10">
    <property type="entry name" value="Rieske [2Fe-2S] iron-sulphur domain"/>
    <property type="match status" value="1"/>
</dbReference>
<reference evidence="11 12" key="1">
    <citation type="submission" date="2014-04" db="EMBL/GenBank/DDBJ databases">
        <authorList>
            <consortium name="DOE Joint Genome Institute"/>
            <person name="Kuo A."/>
            <person name="Zuccaro A."/>
            <person name="Kohler A."/>
            <person name="Nagy L.G."/>
            <person name="Floudas D."/>
            <person name="Copeland A."/>
            <person name="Barry K.W."/>
            <person name="Cichocki N."/>
            <person name="Veneault-Fourrey C."/>
            <person name="LaButti K."/>
            <person name="Lindquist E.A."/>
            <person name="Lipzen A."/>
            <person name="Lundell T."/>
            <person name="Morin E."/>
            <person name="Murat C."/>
            <person name="Sun H."/>
            <person name="Tunlid A."/>
            <person name="Henrissat B."/>
            <person name="Grigoriev I.V."/>
            <person name="Hibbett D.S."/>
            <person name="Martin F."/>
            <person name="Nordberg H.P."/>
            <person name="Cantor M.N."/>
            <person name="Hua S.X."/>
        </authorList>
    </citation>
    <scope>NUCLEOTIDE SEQUENCE [LARGE SCALE GENOMIC DNA]</scope>
    <source>
        <strain evidence="11 12">MAFF 305830</strain>
    </source>
</reference>
<dbReference type="GO" id="GO:0016651">
    <property type="term" value="F:oxidoreductase activity, acting on NAD(P)H"/>
    <property type="evidence" value="ECO:0007669"/>
    <property type="project" value="TreeGrafter"/>
</dbReference>
<dbReference type="GO" id="GO:0051537">
    <property type="term" value="F:2 iron, 2 sulfur cluster binding"/>
    <property type="evidence" value="ECO:0007669"/>
    <property type="project" value="UniProtKB-KW"/>
</dbReference>
<keyword evidence="8" id="KW-0408">Iron</keyword>
<dbReference type="EMBL" id="KN824315">
    <property type="protein sequence ID" value="KIM25283.1"/>
    <property type="molecule type" value="Genomic_DNA"/>
</dbReference>
<keyword evidence="4" id="KW-0001">2Fe-2S</keyword>
<dbReference type="AlphaFoldDB" id="A0A0C2WFU5"/>
<evidence type="ECO:0000256" key="5">
    <source>
        <dbReference type="ARBA" id="ARBA00022723"/>
    </source>
</evidence>
<evidence type="ECO:0000256" key="9">
    <source>
        <dbReference type="ARBA" id="ARBA00023014"/>
    </source>
</evidence>
<dbReference type="SUPFAM" id="SSF50022">
    <property type="entry name" value="ISP domain"/>
    <property type="match status" value="1"/>
</dbReference>
<dbReference type="HOGENOM" id="CLU_003291_4_2_1"/>
<evidence type="ECO:0000256" key="1">
    <source>
        <dbReference type="ARBA" id="ARBA00001974"/>
    </source>
</evidence>
<dbReference type="Pfam" id="PF00355">
    <property type="entry name" value="Rieske"/>
    <property type="match status" value="1"/>
</dbReference>
<comment type="cofactor">
    <cofactor evidence="1">
        <name>FAD</name>
        <dbReference type="ChEBI" id="CHEBI:57692"/>
    </cofactor>
</comment>
<feature type="domain" description="Rieske" evidence="10">
    <location>
        <begin position="6"/>
        <end position="102"/>
    </location>
</feature>
<dbReference type="PANTHER" id="PTHR43557">
    <property type="entry name" value="APOPTOSIS-INDUCING FACTOR 1"/>
    <property type="match status" value="1"/>
</dbReference>
<dbReference type="InterPro" id="IPR023753">
    <property type="entry name" value="FAD/NAD-binding_dom"/>
</dbReference>
<evidence type="ECO:0000256" key="7">
    <source>
        <dbReference type="ARBA" id="ARBA00023002"/>
    </source>
</evidence>
<evidence type="ECO:0000256" key="8">
    <source>
        <dbReference type="ARBA" id="ARBA00023004"/>
    </source>
</evidence>
<dbReference type="Pfam" id="PF07992">
    <property type="entry name" value="Pyr_redox_2"/>
    <property type="match status" value="1"/>
</dbReference>
<dbReference type="InterPro" id="IPR036922">
    <property type="entry name" value="Rieske_2Fe-2S_sf"/>
</dbReference>
<keyword evidence="12" id="KW-1185">Reference proteome</keyword>
<evidence type="ECO:0000256" key="3">
    <source>
        <dbReference type="ARBA" id="ARBA00022630"/>
    </source>
</evidence>
<evidence type="ECO:0000256" key="2">
    <source>
        <dbReference type="ARBA" id="ARBA00006442"/>
    </source>
</evidence>
<dbReference type="InterPro" id="IPR036188">
    <property type="entry name" value="FAD/NAD-bd_sf"/>
</dbReference>
<dbReference type="PANTHER" id="PTHR43557:SF2">
    <property type="entry name" value="RIESKE DOMAIN-CONTAINING PROTEIN-RELATED"/>
    <property type="match status" value="1"/>
</dbReference>
<dbReference type="Proteomes" id="UP000054097">
    <property type="component" value="Unassembled WGS sequence"/>
</dbReference>
<evidence type="ECO:0000313" key="12">
    <source>
        <dbReference type="Proteomes" id="UP000054097"/>
    </source>
</evidence>
<dbReference type="GO" id="GO:0005737">
    <property type="term" value="C:cytoplasm"/>
    <property type="evidence" value="ECO:0007669"/>
    <property type="project" value="TreeGrafter"/>
</dbReference>
<evidence type="ECO:0000256" key="6">
    <source>
        <dbReference type="ARBA" id="ARBA00022827"/>
    </source>
</evidence>
<dbReference type="PROSITE" id="PS51296">
    <property type="entry name" value="RIESKE"/>
    <property type="match status" value="1"/>
</dbReference>
<gene>
    <name evidence="11" type="ORF">M408DRAFT_331234</name>
</gene>
<dbReference type="Gene3D" id="3.50.50.60">
    <property type="entry name" value="FAD/NAD(P)-binding domain"/>
    <property type="match status" value="2"/>
</dbReference>
<keyword evidence="5" id="KW-0479">Metal-binding</keyword>
<proteinExistence type="inferred from homology"/>
<keyword evidence="9" id="KW-0411">Iron-sulfur</keyword>
<dbReference type="OrthoDB" id="6029at2759"/>
<keyword evidence="3" id="KW-0285">Flavoprotein</keyword>
<dbReference type="InterPro" id="IPR016156">
    <property type="entry name" value="FAD/NAD-linked_Rdtase_dimer_sf"/>
</dbReference>
<dbReference type="Gene3D" id="3.30.390.30">
    <property type="match status" value="1"/>
</dbReference>
<dbReference type="GO" id="GO:0046872">
    <property type="term" value="F:metal ion binding"/>
    <property type="evidence" value="ECO:0007669"/>
    <property type="project" value="UniProtKB-KW"/>
</dbReference>
<dbReference type="SUPFAM" id="SSF51905">
    <property type="entry name" value="FAD/NAD(P)-binding domain"/>
    <property type="match status" value="1"/>
</dbReference>
<evidence type="ECO:0000313" key="11">
    <source>
        <dbReference type="EMBL" id="KIM25283.1"/>
    </source>
</evidence>
<dbReference type="InterPro" id="IPR050446">
    <property type="entry name" value="FAD-oxidoreductase/Apoptosis"/>
</dbReference>
<evidence type="ECO:0000256" key="4">
    <source>
        <dbReference type="ARBA" id="ARBA00022714"/>
    </source>
</evidence>
<dbReference type="STRING" id="933852.A0A0C2WFU5"/>
<keyword evidence="6" id="KW-0274">FAD</keyword>
<dbReference type="SUPFAM" id="SSF55424">
    <property type="entry name" value="FAD/NAD-linked reductases, dimerisation (C-terminal) domain"/>
    <property type="match status" value="1"/>
</dbReference>
<sequence>MATKTIAVMNDGDLADGQMKEVEFDGGKVLVARLGDKLVSTSAYCTHYGASLAKGVLTADGRVVCPWHGACFNVCTGDIEDAPALHAIHSFKAHSDGGKIHVTADPKFTKKDDNLVRQPTIAVGLNTEESSGVVIVGGGSGTIHAIESLRENGYKDRITVLTKENNVPIDRTKLSKALPTDVSKVELRSAAELKEKYGVNIRTGVTVTGVNTTSKTVTTDSTGDSTIPYTTLILAPGSFPRRLPIPGADLSNVYTLRFMEDSQKIEQACASSKIAGAVGLGKRLVIIGTSFISMEVAGTLSKKGPKSIDMIGMESVPFETILGEEVGKGMQAVMGKGITFHMNTGVQSIEASSSDPTVACAVVLKDGTRLEADVVIMGVGVRPATDFLEENSGIKLEKDGGVLVDEYLRVSGVDQVYAIGDIAVFPQTENMTPRRIEHWNVAGNHGRAVGRTIAGNGKPFAKIPIFWSAQGLRYCGLGGKASYDETFIKGNPSEGKFVAYYIKGNKVVALASMGNDPIMSKTSELMRLGLMPSAQEIKGGTDILQVDVSTAQAKAKFTSQ</sequence>
<dbReference type="PRINTS" id="PR00411">
    <property type="entry name" value="PNDRDTASEI"/>
</dbReference>
<evidence type="ECO:0000259" key="10">
    <source>
        <dbReference type="PROSITE" id="PS51296"/>
    </source>
</evidence>
<keyword evidence="7" id="KW-0560">Oxidoreductase</keyword>
<dbReference type="InterPro" id="IPR017941">
    <property type="entry name" value="Rieske_2Fe-2S"/>
</dbReference>
<accession>A0A0C2WFU5</accession>
<organism evidence="11 12">
    <name type="scientific">Serendipita vermifera MAFF 305830</name>
    <dbReference type="NCBI Taxonomy" id="933852"/>
    <lineage>
        <taxon>Eukaryota</taxon>
        <taxon>Fungi</taxon>
        <taxon>Dikarya</taxon>
        <taxon>Basidiomycota</taxon>
        <taxon>Agaricomycotina</taxon>
        <taxon>Agaricomycetes</taxon>
        <taxon>Sebacinales</taxon>
        <taxon>Serendipitaceae</taxon>
        <taxon>Serendipita</taxon>
    </lineage>
</organism>
<comment type="similarity">
    <text evidence="2">Belongs to the FAD-dependent oxidoreductase family.</text>
</comment>
<name>A0A0C2WFU5_SERVB</name>
<dbReference type="PRINTS" id="PR00368">
    <property type="entry name" value="FADPNR"/>
</dbReference>
<protein>
    <recommendedName>
        <fullName evidence="10">Rieske domain-containing protein</fullName>
    </recommendedName>
</protein>
<reference evidence="12" key="2">
    <citation type="submission" date="2015-01" db="EMBL/GenBank/DDBJ databases">
        <title>Evolutionary Origins and Diversification of the Mycorrhizal Mutualists.</title>
        <authorList>
            <consortium name="DOE Joint Genome Institute"/>
            <consortium name="Mycorrhizal Genomics Consortium"/>
            <person name="Kohler A."/>
            <person name="Kuo A."/>
            <person name="Nagy L.G."/>
            <person name="Floudas D."/>
            <person name="Copeland A."/>
            <person name="Barry K.W."/>
            <person name="Cichocki N."/>
            <person name="Veneault-Fourrey C."/>
            <person name="LaButti K."/>
            <person name="Lindquist E.A."/>
            <person name="Lipzen A."/>
            <person name="Lundell T."/>
            <person name="Morin E."/>
            <person name="Murat C."/>
            <person name="Riley R."/>
            <person name="Ohm R."/>
            <person name="Sun H."/>
            <person name="Tunlid A."/>
            <person name="Henrissat B."/>
            <person name="Grigoriev I.V."/>
            <person name="Hibbett D.S."/>
            <person name="Martin F."/>
        </authorList>
    </citation>
    <scope>NUCLEOTIDE SEQUENCE [LARGE SCALE GENOMIC DNA]</scope>
    <source>
        <strain evidence="12">MAFF 305830</strain>
    </source>
</reference>
<dbReference type="CDD" id="cd03478">
    <property type="entry name" value="Rieske_AIFL_N"/>
    <property type="match status" value="1"/>
</dbReference>